<dbReference type="Proteomes" id="UP000183809">
    <property type="component" value="Unassembled WGS sequence"/>
</dbReference>
<comment type="subcellular location">
    <subcellularLocation>
        <location evidence="1 7">Membrane</location>
        <topology evidence="1 7">Multi-pass membrane protein</topology>
    </subcellularLocation>
</comment>
<sequence>MSRIIEDAEIAKSHEPAAPTPLGEKEMELIEAPIDGAESTAADDEKPTEEDLRTLFRVSGKIPWTTYTIAFVELCERFSYYGTTIVYVNYIQQPLPAGSNTGAGFDGQSGALNRGQQTSTGLTTFNSFWSYTCPLIGAYVADEYLGRFKTIQWSIFISLIGHLFLIVSASPAVITKPDTAIGIFAVGLVIMGCGTGGFKSNISPLIAEQITDIKPKVIRDKKTGERVLSDPAITVARVFLYFYMMINIGSLVGQVCMVFAEKYVGFWLSFTLPTIMFCFCPMVLFWCKSKYRTTPPNGSVVAKAFRLIGLGAKGRFSLNPVRTVTNFKNGNFWESVKPSSLGDSKPAWMTFDDAWVDEVRRGFKACKVFLFYPLYWLAYNQMTNNLTSQAATMTLNGAPNDIINNLNPLSLIIFIPLVDNFLYPALRRMGINFTPLKRVAVGFLMATLAMIAATVTQYYIYKLGECGDQMNSCKDEEGNQIEAPINVWVQSLAYILIGFSEIFASITGLEYAFTKAPHNMRSLVTSVFLFQSAIGSALNQALVPLALDPLLVWNYAVSAILAALGGIFFWICFRKLDKEEDHLNMLPDSVYNANDRRHSIIEAEKGEAKLQGSE</sequence>
<evidence type="ECO:0000256" key="6">
    <source>
        <dbReference type="ARBA" id="ARBA00023136"/>
    </source>
</evidence>
<evidence type="ECO:0000256" key="9">
    <source>
        <dbReference type="SAM" id="Phobius"/>
    </source>
</evidence>
<feature type="transmembrane region" description="Helical" evidence="9">
    <location>
        <begin position="438"/>
        <end position="460"/>
    </location>
</feature>
<keyword evidence="11" id="KW-1185">Reference proteome</keyword>
<keyword evidence="4 7" id="KW-0812">Transmembrane</keyword>
<evidence type="ECO:0000256" key="2">
    <source>
        <dbReference type="ARBA" id="ARBA00005982"/>
    </source>
</evidence>
<dbReference type="OrthoDB" id="8904098at2759"/>
<evidence type="ECO:0000256" key="1">
    <source>
        <dbReference type="ARBA" id="ARBA00004141"/>
    </source>
</evidence>
<dbReference type="FunFam" id="1.20.1250.20:FF:000085">
    <property type="entry name" value="MFS peptide transporter Ptr2"/>
    <property type="match status" value="1"/>
</dbReference>
<reference evidence="10 11" key="1">
    <citation type="submission" date="2016-10" db="EMBL/GenBank/DDBJ databases">
        <title>Proteomics and genomics reveal pathogen-plant mechanisms compatible with a hemibiotrophic lifestyle of Diplodia corticola.</title>
        <authorList>
            <person name="Fernandes I."/>
            <person name="De Jonge R."/>
            <person name="Van De Peer Y."/>
            <person name="Devreese B."/>
            <person name="Alves A."/>
            <person name="Esteves A.C."/>
        </authorList>
    </citation>
    <scope>NUCLEOTIDE SEQUENCE [LARGE SCALE GENOMIC DNA]</scope>
    <source>
        <strain evidence="10 11">CBS 112549</strain>
    </source>
</reference>
<name>A0A1J9R227_9PEZI</name>
<comment type="similarity">
    <text evidence="2 7">Belongs to the major facilitator superfamily. Proton-dependent oligopeptide transporter (POT/PTR) (TC 2.A.17) family.</text>
</comment>
<dbReference type="InterPro" id="IPR036259">
    <property type="entry name" value="MFS_trans_sf"/>
</dbReference>
<evidence type="ECO:0000256" key="5">
    <source>
        <dbReference type="ARBA" id="ARBA00022989"/>
    </source>
</evidence>
<dbReference type="InterPro" id="IPR000109">
    <property type="entry name" value="POT_fam"/>
</dbReference>
<dbReference type="PROSITE" id="PS01023">
    <property type="entry name" value="PTR2_2"/>
    <property type="match status" value="1"/>
</dbReference>
<feature type="transmembrane region" description="Helical" evidence="9">
    <location>
        <begin position="523"/>
        <end position="547"/>
    </location>
</feature>
<evidence type="ECO:0000256" key="4">
    <source>
        <dbReference type="ARBA" id="ARBA00022692"/>
    </source>
</evidence>
<feature type="transmembrane region" description="Helical" evidence="9">
    <location>
        <begin position="266"/>
        <end position="287"/>
    </location>
</feature>
<keyword evidence="6 9" id="KW-0472">Membrane</keyword>
<feature type="region of interest" description="Disordered" evidence="8">
    <location>
        <begin position="1"/>
        <end position="24"/>
    </location>
</feature>
<feature type="transmembrane region" description="Helical" evidence="9">
    <location>
        <begin position="238"/>
        <end position="260"/>
    </location>
</feature>
<protein>
    <submittedName>
        <fullName evidence="10">Oligopeptide transporter</fullName>
    </submittedName>
</protein>
<dbReference type="GeneID" id="31012882"/>
<dbReference type="Gene3D" id="1.20.1250.20">
    <property type="entry name" value="MFS general substrate transporter like domains"/>
    <property type="match status" value="1"/>
</dbReference>
<feature type="transmembrane region" description="Helical" evidence="9">
    <location>
        <begin position="153"/>
        <end position="174"/>
    </location>
</feature>
<evidence type="ECO:0000313" key="11">
    <source>
        <dbReference type="Proteomes" id="UP000183809"/>
    </source>
</evidence>
<gene>
    <name evidence="10" type="ORF">BKCO1_21000113</name>
</gene>
<evidence type="ECO:0000256" key="7">
    <source>
        <dbReference type="RuleBase" id="RU003755"/>
    </source>
</evidence>
<feature type="transmembrane region" description="Helical" evidence="9">
    <location>
        <begin position="553"/>
        <end position="573"/>
    </location>
</feature>
<organism evidence="10 11">
    <name type="scientific">Diplodia corticola</name>
    <dbReference type="NCBI Taxonomy" id="236234"/>
    <lineage>
        <taxon>Eukaryota</taxon>
        <taxon>Fungi</taxon>
        <taxon>Dikarya</taxon>
        <taxon>Ascomycota</taxon>
        <taxon>Pezizomycotina</taxon>
        <taxon>Dothideomycetes</taxon>
        <taxon>Dothideomycetes incertae sedis</taxon>
        <taxon>Botryosphaeriales</taxon>
        <taxon>Botryosphaeriaceae</taxon>
        <taxon>Diplodia</taxon>
    </lineage>
</organism>
<feature type="transmembrane region" description="Helical" evidence="9">
    <location>
        <begin position="180"/>
        <end position="198"/>
    </location>
</feature>
<keyword evidence="3 7" id="KW-0813">Transport</keyword>
<dbReference type="AlphaFoldDB" id="A0A1J9R227"/>
<dbReference type="GO" id="GO:0005886">
    <property type="term" value="C:plasma membrane"/>
    <property type="evidence" value="ECO:0007669"/>
    <property type="project" value="UniProtKB-ARBA"/>
</dbReference>
<dbReference type="InterPro" id="IPR018456">
    <property type="entry name" value="PTR2_symporter_CS"/>
</dbReference>
<dbReference type="SUPFAM" id="SSF103473">
    <property type="entry name" value="MFS general substrate transporter"/>
    <property type="match status" value="1"/>
</dbReference>
<dbReference type="RefSeq" id="XP_020130948.1">
    <property type="nucleotide sequence ID" value="XM_020272623.1"/>
</dbReference>
<dbReference type="GO" id="GO:0071916">
    <property type="term" value="F:dipeptide transmembrane transporter activity"/>
    <property type="evidence" value="ECO:0007669"/>
    <property type="project" value="UniProtKB-ARBA"/>
</dbReference>
<dbReference type="PANTHER" id="PTHR11654">
    <property type="entry name" value="OLIGOPEPTIDE TRANSPORTER-RELATED"/>
    <property type="match status" value="1"/>
</dbReference>
<evidence type="ECO:0000313" key="10">
    <source>
        <dbReference type="EMBL" id="OJD34688.1"/>
    </source>
</evidence>
<comment type="caution">
    <text evidence="10">The sequence shown here is derived from an EMBL/GenBank/DDBJ whole genome shotgun (WGS) entry which is preliminary data.</text>
</comment>
<accession>A0A1J9R227</accession>
<feature type="compositionally biased region" description="Basic and acidic residues" evidence="8">
    <location>
        <begin position="1"/>
        <end position="15"/>
    </location>
</feature>
<evidence type="ECO:0000256" key="3">
    <source>
        <dbReference type="ARBA" id="ARBA00022448"/>
    </source>
</evidence>
<dbReference type="Pfam" id="PF00854">
    <property type="entry name" value="PTR2"/>
    <property type="match status" value="1"/>
</dbReference>
<feature type="transmembrane region" description="Helical" evidence="9">
    <location>
        <begin position="492"/>
        <end position="511"/>
    </location>
</feature>
<dbReference type="EMBL" id="MNUE01000021">
    <property type="protein sequence ID" value="OJD34688.1"/>
    <property type="molecule type" value="Genomic_DNA"/>
</dbReference>
<evidence type="ECO:0000256" key="8">
    <source>
        <dbReference type="SAM" id="MobiDB-lite"/>
    </source>
</evidence>
<proteinExistence type="inferred from homology"/>
<keyword evidence="5 9" id="KW-1133">Transmembrane helix</keyword>